<evidence type="ECO:0000256" key="9">
    <source>
        <dbReference type="SAM" id="MobiDB-lite"/>
    </source>
</evidence>
<dbReference type="InterPro" id="IPR003856">
    <property type="entry name" value="LPS_length_determ_N"/>
</dbReference>
<dbReference type="CDD" id="cd05387">
    <property type="entry name" value="BY-kinase"/>
    <property type="match status" value="1"/>
</dbReference>
<evidence type="ECO:0000313" key="14">
    <source>
        <dbReference type="EMBL" id="MCS3678785.1"/>
    </source>
</evidence>
<feature type="transmembrane region" description="Helical" evidence="10">
    <location>
        <begin position="54"/>
        <end position="72"/>
    </location>
</feature>
<evidence type="ECO:0000259" key="13">
    <source>
        <dbReference type="Pfam" id="PF13807"/>
    </source>
</evidence>
<dbReference type="Pfam" id="PF01656">
    <property type="entry name" value="CbiA"/>
    <property type="match status" value="1"/>
</dbReference>
<evidence type="ECO:0000256" key="3">
    <source>
        <dbReference type="ARBA" id="ARBA00022692"/>
    </source>
</evidence>
<keyword evidence="5" id="KW-0067">ATP-binding</keyword>
<protein>
    <submittedName>
        <fullName evidence="14">Capsular exopolysaccharide synthesis family protein</fullName>
    </submittedName>
</protein>
<evidence type="ECO:0000256" key="8">
    <source>
        <dbReference type="SAM" id="Coils"/>
    </source>
</evidence>
<dbReference type="AlphaFoldDB" id="A0A9X2PXP7"/>
<dbReference type="RefSeq" id="WP_259080827.1">
    <property type="nucleotide sequence ID" value="NZ_JANUAU010000009.1"/>
</dbReference>
<feature type="compositionally biased region" description="Gly residues" evidence="9">
    <location>
        <begin position="168"/>
        <end position="178"/>
    </location>
</feature>
<feature type="compositionally biased region" description="Basic and acidic residues" evidence="9">
    <location>
        <begin position="1"/>
        <end position="10"/>
    </location>
</feature>
<feature type="coiled-coil region" evidence="8">
    <location>
        <begin position="305"/>
        <end position="451"/>
    </location>
</feature>
<gene>
    <name evidence="14" type="ORF">GGP71_002726</name>
</gene>
<sequence length="822" mass="90049">MAHLQRRDPDQNGQGDIVRSWEGGTNGVAGPSSGRQGIKGQVEELLDLLRRRKWLIVLVCLAAVAGAALYTYTQVPVYRTSSLVLVEKGQQSGTESAIGAQAQAQGSGLLPSSASLRNELMFLRNSQALRERVAERLLEQGEARRVLSSQGVSPFGRLMDRAWAWSGQGTGGAEGGASGDDPSPADPTQLSPASVAPALAGRVRFSRAGAETNVIQIVAQDETPPVAQRLANLFTEAYIELTQKSSRERVKASRTFLEQRSQELERELETIEQRIQRFQRSEDAVSLDQRQGSLTERIASTESSLEQARIELRMEQSSLESLREELESIQPGQLSDQLASTVDQEISSLQSEIAKLELSKQQLELQSGAPTPADSAQAAQIDRRIQKLRARIQRLSDRYVEELMGGGLSPKQGAQRINELKRRIAEKKIQITGLNSRIDVLSERLSEYEQELNAIPGKSMTLAQLRRDQKYAEQMYGFVTKQLQQVRVREKSELGYATQISEADMPGIPVRPQPQRNLILGLMLGLLGGGGLALLRDKMDNRLYKPDQIRDLGYHGIGVIPNLTPLIEDQMGGQATVERDGHQLETGLIAALKPYSAATEAYRKVWTNLQLGRPDGESGTVLVTSPGSGDGKSLTAANLAAIIAQAGHATLLVDGDLRRPRLHEIFDVSRAPGLTETLQNDLEEHAMKRPLDENLCVLPAGTKVESPTKVLGSARFREFLGEAQQYFDHVIVDSSPVLATADGPMLSDLCDTTLCVARAGATTEDELHDTLEVLGEVGADVAGVVFNGFDISMAYGYKYRYRHYGQYGPYDQYRSLPEDTSA</sequence>
<feature type="coiled-coil region" evidence="8">
    <location>
        <begin position="247"/>
        <end position="281"/>
    </location>
</feature>
<keyword evidence="4" id="KW-0547">Nucleotide-binding</keyword>
<dbReference type="PANTHER" id="PTHR32309:SF13">
    <property type="entry name" value="FERRIC ENTEROBACTIN TRANSPORT PROTEIN FEPE"/>
    <property type="match status" value="1"/>
</dbReference>
<keyword evidence="7 10" id="KW-0472">Membrane</keyword>
<evidence type="ECO:0000313" key="15">
    <source>
        <dbReference type="Proteomes" id="UP001155027"/>
    </source>
</evidence>
<evidence type="ECO:0000256" key="5">
    <source>
        <dbReference type="ARBA" id="ARBA00022840"/>
    </source>
</evidence>
<evidence type="ECO:0000256" key="10">
    <source>
        <dbReference type="SAM" id="Phobius"/>
    </source>
</evidence>
<dbReference type="Pfam" id="PF02706">
    <property type="entry name" value="Wzz"/>
    <property type="match status" value="1"/>
</dbReference>
<dbReference type="Pfam" id="PF13807">
    <property type="entry name" value="GNVR"/>
    <property type="match status" value="1"/>
</dbReference>
<evidence type="ECO:0000256" key="1">
    <source>
        <dbReference type="ARBA" id="ARBA00004651"/>
    </source>
</evidence>
<keyword evidence="6 10" id="KW-1133">Transmembrane helix</keyword>
<proteinExistence type="predicted"/>
<feature type="domain" description="Tyrosine-protein kinase G-rich" evidence="13">
    <location>
        <begin position="462"/>
        <end position="536"/>
    </location>
</feature>
<evidence type="ECO:0000259" key="11">
    <source>
        <dbReference type="Pfam" id="PF01656"/>
    </source>
</evidence>
<dbReference type="PANTHER" id="PTHR32309">
    <property type="entry name" value="TYROSINE-PROTEIN KINASE"/>
    <property type="match status" value="1"/>
</dbReference>
<feature type="region of interest" description="Disordered" evidence="9">
    <location>
        <begin position="166"/>
        <end position="192"/>
    </location>
</feature>
<accession>A0A9X2PXP7</accession>
<feature type="region of interest" description="Disordered" evidence="9">
    <location>
        <begin position="1"/>
        <end position="35"/>
    </location>
</feature>
<dbReference type="EMBL" id="JANUAU010000009">
    <property type="protein sequence ID" value="MCS3678785.1"/>
    <property type="molecule type" value="Genomic_DNA"/>
</dbReference>
<dbReference type="Proteomes" id="UP001155027">
    <property type="component" value="Unassembled WGS sequence"/>
</dbReference>
<evidence type="ECO:0000256" key="6">
    <source>
        <dbReference type="ARBA" id="ARBA00022989"/>
    </source>
</evidence>
<name>A0A9X2PXP7_9BACT</name>
<comment type="caution">
    <text evidence="14">The sequence shown here is derived from an EMBL/GenBank/DDBJ whole genome shotgun (WGS) entry which is preliminary data.</text>
</comment>
<dbReference type="GO" id="GO:0005886">
    <property type="term" value="C:plasma membrane"/>
    <property type="evidence" value="ECO:0007669"/>
    <property type="project" value="UniProtKB-SubCell"/>
</dbReference>
<dbReference type="InterPro" id="IPR027417">
    <property type="entry name" value="P-loop_NTPase"/>
</dbReference>
<evidence type="ECO:0000256" key="4">
    <source>
        <dbReference type="ARBA" id="ARBA00022741"/>
    </source>
</evidence>
<dbReference type="InterPro" id="IPR002586">
    <property type="entry name" value="CobQ/CobB/MinD/ParA_Nub-bd_dom"/>
</dbReference>
<dbReference type="SUPFAM" id="SSF52540">
    <property type="entry name" value="P-loop containing nucleoside triphosphate hydrolases"/>
    <property type="match status" value="1"/>
</dbReference>
<comment type="subcellular location">
    <subcellularLocation>
        <location evidence="1">Cell membrane</location>
        <topology evidence="1">Multi-pass membrane protein</topology>
    </subcellularLocation>
</comment>
<feature type="domain" description="Polysaccharide chain length determinant N-terminal" evidence="12">
    <location>
        <begin position="43"/>
        <end position="112"/>
    </location>
</feature>
<evidence type="ECO:0000256" key="2">
    <source>
        <dbReference type="ARBA" id="ARBA00022475"/>
    </source>
</evidence>
<dbReference type="GO" id="GO:0005524">
    <property type="term" value="F:ATP binding"/>
    <property type="evidence" value="ECO:0007669"/>
    <property type="project" value="UniProtKB-KW"/>
</dbReference>
<dbReference type="Gene3D" id="3.40.50.300">
    <property type="entry name" value="P-loop containing nucleotide triphosphate hydrolases"/>
    <property type="match status" value="1"/>
</dbReference>
<evidence type="ECO:0000259" key="12">
    <source>
        <dbReference type="Pfam" id="PF02706"/>
    </source>
</evidence>
<organism evidence="14 15">
    <name type="scientific">Salinibacter ruber</name>
    <dbReference type="NCBI Taxonomy" id="146919"/>
    <lineage>
        <taxon>Bacteria</taxon>
        <taxon>Pseudomonadati</taxon>
        <taxon>Rhodothermota</taxon>
        <taxon>Rhodothermia</taxon>
        <taxon>Rhodothermales</taxon>
        <taxon>Salinibacteraceae</taxon>
        <taxon>Salinibacter</taxon>
    </lineage>
</organism>
<dbReference type="GO" id="GO:0004713">
    <property type="term" value="F:protein tyrosine kinase activity"/>
    <property type="evidence" value="ECO:0007669"/>
    <property type="project" value="TreeGrafter"/>
</dbReference>
<dbReference type="InterPro" id="IPR032807">
    <property type="entry name" value="GNVR"/>
</dbReference>
<evidence type="ECO:0000256" key="7">
    <source>
        <dbReference type="ARBA" id="ARBA00023136"/>
    </source>
</evidence>
<dbReference type="NCBIfam" id="TIGR01007">
    <property type="entry name" value="eps_fam"/>
    <property type="match status" value="1"/>
</dbReference>
<dbReference type="InterPro" id="IPR005702">
    <property type="entry name" value="Wzc-like_C"/>
</dbReference>
<keyword evidence="8" id="KW-0175">Coiled coil</keyword>
<reference evidence="14" key="1">
    <citation type="submission" date="2022-08" db="EMBL/GenBank/DDBJ databases">
        <title>Genomic Encyclopedia of Type Strains, Phase V (KMG-V): Genome sequencing to study the core and pangenomes of soil and plant-associated prokaryotes.</title>
        <authorList>
            <person name="Whitman W."/>
        </authorList>
    </citation>
    <scope>NUCLEOTIDE SEQUENCE</scope>
    <source>
        <strain evidence="14">0</strain>
    </source>
</reference>
<keyword evidence="2" id="KW-1003">Cell membrane</keyword>
<dbReference type="InterPro" id="IPR050445">
    <property type="entry name" value="Bact_polysacc_biosynth/exp"/>
</dbReference>
<feature type="domain" description="CobQ/CobB/MinD/ParA nucleotide binding" evidence="11">
    <location>
        <begin position="622"/>
        <end position="791"/>
    </location>
</feature>
<keyword evidence="3 10" id="KW-0812">Transmembrane</keyword>